<dbReference type="InterPro" id="IPR031158">
    <property type="entry name" value="GH10_AS"/>
</dbReference>
<evidence type="ECO:0000256" key="1">
    <source>
        <dbReference type="ARBA" id="ARBA00007495"/>
    </source>
</evidence>
<proteinExistence type="inferred from homology"/>
<dbReference type="PROSITE" id="PS51760">
    <property type="entry name" value="GH10_2"/>
    <property type="match status" value="1"/>
</dbReference>
<evidence type="ECO:0000256" key="4">
    <source>
        <dbReference type="ARBA" id="ARBA00023295"/>
    </source>
</evidence>
<gene>
    <name evidence="9" type="ORF">E4V82_06850</name>
</gene>
<evidence type="ECO:0000313" key="10">
    <source>
        <dbReference type="Proteomes" id="UP000342249"/>
    </source>
</evidence>
<dbReference type="GO" id="GO:0030246">
    <property type="term" value="F:carbohydrate binding"/>
    <property type="evidence" value="ECO:0007669"/>
    <property type="project" value="InterPro"/>
</dbReference>
<organism evidence="9 10">
    <name type="scientific">Clostridium estertheticum</name>
    <dbReference type="NCBI Taxonomy" id="238834"/>
    <lineage>
        <taxon>Bacteria</taxon>
        <taxon>Bacillati</taxon>
        <taxon>Bacillota</taxon>
        <taxon>Clostridia</taxon>
        <taxon>Eubacteriales</taxon>
        <taxon>Clostridiaceae</taxon>
        <taxon>Clostridium</taxon>
    </lineage>
</organism>
<dbReference type="InterPro" id="IPR044846">
    <property type="entry name" value="GH10"/>
</dbReference>
<dbReference type="InterPro" id="IPR017853">
    <property type="entry name" value="GH"/>
</dbReference>
<dbReference type="PRINTS" id="PR00134">
    <property type="entry name" value="GLHYDRLASE10"/>
</dbReference>
<feature type="active site" description="Nucleophile" evidence="6">
    <location>
        <position position="322"/>
    </location>
</feature>
<dbReference type="CDD" id="cd00005">
    <property type="entry name" value="CBM9_like_1"/>
    <property type="match status" value="1"/>
</dbReference>
<reference evidence="9" key="1">
    <citation type="journal article" date="2019" name="Lett. Appl. Microbiol.">
        <title>A case of 'blown pack' spoilage of vacuum-packaged pork likely associated with Clostridium estertheticum in Canada.</title>
        <authorList>
            <person name="Zhang P."/>
            <person name="Ward P."/>
            <person name="McMullen L.M."/>
            <person name="Yang X."/>
        </authorList>
    </citation>
    <scope>NUCLEOTIDE SEQUENCE [LARGE SCALE GENOMIC DNA]</scope>
    <source>
        <strain evidence="9">MA19</strain>
    </source>
</reference>
<dbReference type="EMBL" id="SPSF01000016">
    <property type="protein sequence ID" value="MPQ61831.1"/>
    <property type="molecule type" value="Genomic_DNA"/>
</dbReference>
<dbReference type="InterPro" id="IPR010502">
    <property type="entry name" value="Carb-bd_dom_fam9"/>
</dbReference>
<protein>
    <recommendedName>
        <fullName evidence="7">Beta-xylanase</fullName>
        <ecNumber evidence="7">3.2.1.8</ecNumber>
    </recommendedName>
</protein>
<dbReference type="SMART" id="SM00633">
    <property type="entry name" value="Glyco_10"/>
    <property type="match status" value="1"/>
</dbReference>
<comment type="caution">
    <text evidence="9">The sequence shown here is derived from an EMBL/GenBank/DDBJ whole genome shotgun (WGS) entry which is preliminary data.</text>
</comment>
<dbReference type="SUPFAM" id="SSF51445">
    <property type="entry name" value="(Trans)glycosidases"/>
    <property type="match status" value="1"/>
</dbReference>
<dbReference type="Pfam" id="PF00331">
    <property type="entry name" value="Glyco_hydro_10"/>
    <property type="match status" value="1"/>
</dbReference>
<dbReference type="GO" id="GO:0045493">
    <property type="term" value="P:xylan catabolic process"/>
    <property type="evidence" value="ECO:0007669"/>
    <property type="project" value="UniProtKB-KW"/>
</dbReference>
<keyword evidence="5 7" id="KW-0624">Polysaccharide degradation</keyword>
<dbReference type="Proteomes" id="UP000342249">
    <property type="component" value="Unassembled WGS sequence"/>
</dbReference>
<name>A0A5N7IZC7_9CLOT</name>
<dbReference type="PROSITE" id="PS00591">
    <property type="entry name" value="GH10_1"/>
    <property type="match status" value="1"/>
</dbReference>
<evidence type="ECO:0000256" key="7">
    <source>
        <dbReference type="RuleBase" id="RU361174"/>
    </source>
</evidence>
<keyword evidence="3 7" id="KW-0119">Carbohydrate metabolism</keyword>
<comment type="catalytic activity">
    <reaction evidence="7">
        <text>Endohydrolysis of (1-&gt;4)-beta-D-xylosidic linkages in xylans.</text>
        <dbReference type="EC" id="3.2.1.8"/>
    </reaction>
</comment>
<evidence type="ECO:0000256" key="6">
    <source>
        <dbReference type="PROSITE-ProRule" id="PRU10061"/>
    </source>
</evidence>
<accession>A0A5N7IZC7</accession>
<evidence type="ECO:0000256" key="3">
    <source>
        <dbReference type="ARBA" id="ARBA00023277"/>
    </source>
</evidence>
<keyword evidence="4 7" id="KW-0326">Glycosidase</keyword>
<dbReference type="PANTHER" id="PTHR31490:SF90">
    <property type="entry name" value="ENDO-1,4-BETA-XYLANASE A"/>
    <property type="match status" value="1"/>
</dbReference>
<comment type="similarity">
    <text evidence="1 7">Belongs to the glycosyl hydrolase 10 (cellulase F) family.</text>
</comment>
<keyword evidence="2 7" id="KW-0378">Hydrolase</keyword>
<dbReference type="SUPFAM" id="SSF49344">
    <property type="entry name" value="CBD9-like"/>
    <property type="match status" value="2"/>
</dbReference>
<feature type="domain" description="GH10" evidence="8">
    <location>
        <begin position="73"/>
        <end position="396"/>
    </location>
</feature>
<keyword evidence="9" id="KW-0858">Xylan degradation</keyword>
<dbReference type="Pfam" id="PF06452">
    <property type="entry name" value="CBM9_1"/>
    <property type="match status" value="2"/>
</dbReference>
<evidence type="ECO:0000259" key="8">
    <source>
        <dbReference type="PROSITE" id="PS51760"/>
    </source>
</evidence>
<dbReference type="RefSeq" id="WP_152751475.1">
    <property type="nucleotide sequence ID" value="NZ_SPSE01000018.1"/>
</dbReference>
<dbReference type="Gene3D" id="2.60.40.1190">
    <property type="match status" value="2"/>
</dbReference>
<dbReference type="PANTHER" id="PTHR31490">
    <property type="entry name" value="GLYCOSYL HYDROLASE"/>
    <property type="match status" value="1"/>
</dbReference>
<dbReference type="EC" id="3.2.1.8" evidence="7"/>
<sequence>MMKVKSKFLKSFSFTMSLLMATGIGGIGVPKAFADPMQYPNMVSNRNFENDAIVGLAENKTTANTPTVQLNIQNNIPNLSEVFKDYFPIGTAVYPASILGSNSQTDQLIKKHFNTIVAGNDMKPDALQPTEGKFTYTKADKIVDYAIENKMAMRGHTLVWHSQIPDWFFQDPKDSTKLCSKDLLLKRLETHINTVLTHFKDKYGANNPIKCWDVVNEVIDNSGTYRDSKWYQIAGADYIEKAFEIAHKADSTMKLYINDYGIEGNTAKTQKMYDIVKDLKAKGVPVDGIGMQMHINTNTSVDSIKASIEKFASLGVDIQVTELDLEILGTINQEGYLKQAKLYKQVFDLLKSKKNNISTVMIWGITDADSWRSDYQPLLFDSKFQAKPAYWAIVDPSKVKPSRQSLSSAKGTPLIGPNIDKLWIMGQTDHANTFYKGMDGATANVKTIWDENNLYIYAQVTDATPKAKDSIEIFVDKNDGKTTNCNTGYKHYKMSRNNSESSSITHYVQNGANGYTVQAIIPLSDINPKIGSTIGYDIRVNDDKGKGSIDSIAELNDYSNSQDISTAYYGNLTLNKPSQAVSTVYGTPIIDGKIDDIWNKTNVINTNKWVNGTSGATAKVRTMWDNNNLYVLSEVTDDVLNKSSANAYEQDSVEIFLDQNDHKTSSYEKDDSQMRVNFNNEQSFGGAKPDGFKSATSRTQAGYIVEEVIPLTAIKPADGSTLGFDVQVNNADSKGKRISVAAWCDDSGSSFENTSKFGNIMLKDTRTVTKLSAIAK</sequence>
<dbReference type="Gene3D" id="3.20.20.80">
    <property type="entry name" value="Glycosidases"/>
    <property type="match status" value="1"/>
</dbReference>
<evidence type="ECO:0000256" key="2">
    <source>
        <dbReference type="ARBA" id="ARBA00022801"/>
    </source>
</evidence>
<dbReference type="GO" id="GO:0031176">
    <property type="term" value="F:endo-1,4-beta-xylanase activity"/>
    <property type="evidence" value="ECO:0007669"/>
    <property type="project" value="UniProtKB-EC"/>
</dbReference>
<evidence type="ECO:0000313" key="9">
    <source>
        <dbReference type="EMBL" id="MPQ61831.1"/>
    </source>
</evidence>
<dbReference type="InterPro" id="IPR001000">
    <property type="entry name" value="GH10_dom"/>
</dbReference>
<dbReference type="AlphaFoldDB" id="A0A5N7IZC7"/>
<evidence type="ECO:0000256" key="5">
    <source>
        <dbReference type="ARBA" id="ARBA00023326"/>
    </source>
</evidence>